<dbReference type="FunFam" id="3.40.470.10:FF:000005">
    <property type="entry name" value="Single-strand selective monofunctional uracil DNA glycosylase"/>
    <property type="match status" value="1"/>
</dbReference>
<dbReference type="AlphaFoldDB" id="A0A645AAM1"/>
<dbReference type="Gene3D" id="3.40.470.10">
    <property type="entry name" value="Uracil-DNA glycosylase-like domain"/>
    <property type="match status" value="1"/>
</dbReference>
<dbReference type="GO" id="GO:0003677">
    <property type="term" value="F:DNA binding"/>
    <property type="evidence" value="ECO:0007669"/>
    <property type="project" value="UniProtKB-KW"/>
</dbReference>
<dbReference type="PANTHER" id="PTHR13235:SF2">
    <property type="entry name" value="SINGLE-STRAND SELECTIVE MONOFUNCTIONAL URACIL DNA GLYCOSYLASE"/>
    <property type="match status" value="1"/>
</dbReference>
<dbReference type="GO" id="GO:0006284">
    <property type="term" value="P:base-excision repair"/>
    <property type="evidence" value="ECO:0007669"/>
    <property type="project" value="InterPro"/>
</dbReference>
<dbReference type="Pfam" id="PF03167">
    <property type="entry name" value="UDG"/>
    <property type="match status" value="1"/>
</dbReference>
<feature type="domain" description="Uracil-DNA glycosylase-like" evidence="6">
    <location>
        <begin position="80"/>
        <end position="254"/>
    </location>
</feature>
<evidence type="ECO:0000256" key="3">
    <source>
        <dbReference type="ARBA" id="ARBA00022801"/>
    </source>
</evidence>
<evidence type="ECO:0000313" key="7">
    <source>
        <dbReference type="EMBL" id="MPM50269.1"/>
    </source>
</evidence>
<dbReference type="InterPro" id="IPR036895">
    <property type="entry name" value="Uracil-DNA_glycosylase-like_sf"/>
</dbReference>
<name>A0A645AAM1_9ZZZZ</name>
<dbReference type="CDD" id="cd19374">
    <property type="entry name" value="UDG-F3_SMUG1-like"/>
    <property type="match status" value="1"/>
</dbReference>
<evidence type="ECO:0000259" key="6">
    <source>
        <dbReference type="Pfam" id="PF03167"/>
    </source>
</evidence>
<evidence type="ECO:0000256" key="4">
    <source>
        <dbReference type="ARBA" id="ARBA00023125"/>
    </source>
</evidence>
<gene>
    <name evidence="7" type="ORF">SDC9_97005</name>
</gene>
<keyword evidence="5" id="KW-0234">DNA repair</keyword>
<sequence length="270" mass="29920">MIPLSFSAVCAMLGYHTGSRMVLARGNGVQDTTFAVIKRTKLFAKQVETLRFSCDCHIYNPLDYAWPMHEAYLSAYASKPVKTLLVGMNPGPFGMAQTGVPFGEIGAVKTFLKLSQPIGKPPTEHPARPILGLETKRSEVSGKRLWGLMEEHYETAEAFSQEMAIYNYCPLVFMQRTKTAKNLTPDKLAKGERLALQTICDAYLGDIITLLDPAFLIGVGVYAHQMLEKVNRGDERRIVSSILHPSPGNPQANKGWDEKAAAVFRDLGIW</sequence>
<dbReference type="InterPro" id="IPR039134">
    <property type="entry name" value="SMUG1"/>
</dbReference>
<protein>
    <recommendedName>
        <fullName evidence="6">Uracil-DNA glycosylase-like domain-containing protein</fullName>
    </recommendedName>
</protein>
<evidence type="ECO:0000256" key="2">
    <source>
        <dbReference type="ARBA" id="ARBA00022763"/>
    </source>
</evidence>
<dbReference type="EMBL" id="VSSQ01012890">
    <property type="protein sequence ID" value="MPM50269.1"/>
    <property type="molecule type" value="Genomic_DNA"/>
</dbReference>
<evidence type="ECO:0000256" key="5">
    <source>
        <dbReference type="ARBA" id="ARBA00023204"/>
    </source>
</evidence>
<dbReference type="GO" id="GO:0017065">
    <property type="term" value="F:single-strand selective uracil DNA N-glycosylase activity"/>
    <property type="evidence" value="ECO:0007669"/>
    <property type="project" value="InterPro"/>
</dbReference>
<dbReference type="SUPFAM" id="SSF52141">
    <property type="entry name" value="Uracil-DNA glycosylase-like"/>
    <property type="match status" value="1"/>
</dbReference>
<accession>A0A645AAM1</accession>
<keyword evidence="3" id="KW-0378">Hydrolase</keyword>
<organism evidence="7">
    <name type="scientific">bioreactor metagenome</name>
    <dbReference type="NCBI Taxonomy" id="1076179"/>
    <lineage>
        <taxon>unclassified sequences</taxon>
        <taxon>metagenomes</taxon>
        <taxon>ecological metagenomes</taxon>
    </lineage>
</organism>
<keyword evidence="2" id="KW-0227">DNA damage</keyword>
<dbReference type="GO" id="GO:0000703">
    <property type="term" value="F:oxidized pyrimidine nucleobase lesion DNA N-glycosylase activity"/>
    <property type="evidence" value="ECO:0007669"/>
    <property type="project" value="TreeGrafter"/>
</dbReference>
<comment type="caution">
    <text evidence="7">The sequence shown here is derived from an EMBL/GenBank/DDBJ whole genome shotgun (WGS) entry which is preliminary data.</text>
</comment>
<keyword evidence="4" id="KW-0238">DNA-binding</keyword>
<reference evidence="7" key="1">
    <citation type="submission" date="2019-08" db="EMBL/GenBank/DDBJ databases">
        <authorList>
            <person name="Kucharzyk K."/>
            <person name="Murdoch R.W."/>
            <person name="Higgins S."/>
            <person name="Loffler F."/>
        </authorList>
    </citation>
    <scope>NUCLEOTIDE SEQUENCE</scope>
</reference>
<comment type="similarity">
    <text evidence="1">Belongs to the uracil-DNA glycosylase (UDG) superfamily. SMUG1 family.</text>
</comment>
<proteinExistence type="inferred from homology"/>
<dbReference type="InterPro" id="IPR005122">
    <property type="entry name" value="Uracil-DNA_glycosylase-like"/>
</dbReference>
<evidence type="ECO:0000256" key="1">
    <source>
        <dbReference type="ARBA" id="ARBA00007889"/>
    </source>
</evidence>
<dbReference type="PANTHER" id="PTHR13235">
    <property type="entry name" value="SINGLE-STRAND SELECTIVE MONOFUNCTIONAL URACIL DNA GLYCOSYLASE"/>
    <property type="match status" value="1"/>
</dbReference>